<dbReference type="Proteomes" id="UP000749293">
    <property type="component" value="Unassembled WGS sequence"/>
</dbReference>
<reference evidence="3" key="1">
    <citation type="submission" date="2020-03" db="EMBL/GenBank/DDBJ databases">
        <title>Site-based positive gene gene selection in Geosmithia morbida across the United States reveals a broad range of putative effectors and factors for local host and environmental adapation.</title>
        <authorList>
            <person name="Onufrak A."/>
            <person name="Murdoch R.W."/>
            <person name="Gazis R."/>
            <person name="Huff M."/>
            <person name="Staton M."/>
            <person name="Klingeman W."/>
            <person name="Hadziabdic D."/>
        </authorList>
    </citation>
    <scope>NUCLEOTIDE SEQUENCE</scope>
    <source>
        <strain evidence="3">1262</strain>
    </source>
</reference>
<dbReference type="InterPro" id="IPR011993">
    <property type="entry name" value="PH-like_dom_sf"/>
</dbReference>
<dbReference type="SMART" id="SM00160">
    <property type="entry name" value="RanBD"/>
    <property type="match status" value="1"/>
</dbReference>
<dbReference type="InterPro" id="IPR045255">
    <property type="entry name" value="RanBP1-like"/>
</dbReference>
<evidence type="ECO:0000256" key="1">
    <source>
        <dbReference type="SAM" id="MobiDB-lite"/>
    </source>
</evidence>
<protein>
    <recommendedName>
        <fullName evidence="2">RanBD1 domain-containing protein</fullName>
    </recommendedName>
</protein>
<dbReference type="GO" id="GO:0006913">
    <property type="term" value="P:nucleocytoplasmic transport"/>
    <property type="evidence" value="ECO:0007669"/>
    <property type="project" value="InterPro"/>
</dbReference>
<gene>
    <name evidence="3" type="ORF">GMORB2_4430</name>
</gene>
<dbReference type="Pfam" id="PF00638">
    <property type="entry name" value="Ran_BP1"/>
    <property type="match status" value="1"/>
</dbReference>
<dbReference type="GO" id="GO:0005737">
    <property type="term" value="C:cytoplasm"/>
    <property type="evidence" value="ECO:0007669"/>
    <property type="project" value="TreeGrafter"/>
</dbReference>
<sequence>MSSTEPTEHKVDETQPVVGEVQPEVTPATEEAAAAAPVDETAPAAIEEAAVPAAEEAAAPAAGEDAAAAPAAAEEDSKPVTSSAVFSMFGGGEKKEKKDDEDRGDNSGSAKAQRDAAQEEEVAPDSEDVHFEPVIKLTEKVETLTNEESEEQLFKMRAKLFKFVKESSEWKERGTGDVRLLKHRENGKTRLVMRRDKTLKVCANHYVVPEMKLSPNVGSDRSWVWNAAADVSEGEPEAVTLAIRFANSDNANLFRDAFVQAQKDNEEIFNRAEGESA</sequence>
<dbReference type="GO" id="GO:0005096">
    <property type="term" value="F:GTPase activator activity"/>
    <property type="evidence" value="ECO:0007669"/>
    <property type="project" value="TreeGrafter"/>
</dbReference>
<evidence type="ECO:0000259" key="2">
    <source>
        <dbReference type="PROSITE" id="PS50196"/>
    </source>
</evidence>
<evidence type="ECO:0000313" key="3">
    <source>
        <dbReference type="EMBL" id="KAF4119764.1"/>
    </source>
</evidence>
<dbReference type="AlphaFoldDB" id="A0A9P5D2R5"/>
<dbReference type="PANTHER" id="PTHR23138:SF87">
    <property type="entry name" value="E3 SUMO-PROTEIN LIGASE RANBP2"/>
    <property type="match status" value="1"/>
</dbReference>
<dbReference type="OrthoDB" id="2357150at2759"/>
<dbReference type="Gene3D" id="2.30.29.30">
    <property type="entry name" value="Pleckstrin-homology domain (PH domain)/Phosphotyrosine-binding domain (PTB)"/>
    <property type="match status" value="1"/>
</dbReference>
<organism evidence="3 4">
    <name type="scientific">Geosmithia morbida</name>
    <dbReference type="NCBI Taxonomy" id="1094350"/>
    <lineage>
        <taxon>Eukaryota</taxon>
        <taxon>Fungi</taxon>
        <taxon>Dikarya</taxon>
        <taxon>Ascomycota</taxon>
        <taxon>Pezizomycotina</taxon>
        <taxon>Sordariomycetes</taxon>
        <taxon>Hypocreomycetidae</taxon>
        <taxon>Hypocreales</taxon>
        <taxon>Bionectriaceae</taxon>
        <taxon>Geosmithia</taxon>
    </lineage>
</organism>
<dbReference type="GO" id="GO:0005643">
    <property type="term" value="C:nuclear pore"/>
    <property type="evidence" value="ECO:0007669"/>
    <property type="project" value="TreeGrafter"/>
</dbReference>
<name>A0A9P5D2R5_9HYPO</name>
<feature type="domain" description="RanBD1" evidence="2">
    <location>
        <begin position="130"/>
        <end position="267"/>
    </location>
</feature>
<dbReference type="InterPro" id="IPR045256">
    <property type="entry name" value="RanBP1_RanBD"/>
</dbReference>
<dbReference type="PROSITE" id="PS50196">
    <property type="entry name" value="RANBD1"/>
    <property type="match status" value="1"/>
</dbReference>
<feature type="compositionally biased region" description="Low complexity" evidence="1">
    <location>
        <begin position="23"/>
        <end position="72"/>
    </location>
</feature>
<dbReference type="CDD" id="cd13179">
    <property type="entry name" value="RanBD_RanBP1"/>
    <property type="match status" value="1"/>
</dbReference>
<feature type="compositionally biased region" description="Basic and acidic residues" evidence="1">
    <location>
        <begin position="1"/>
        <end position="13"/>
    </location>
</feature>
<comment type="caution">
    <text evidence="3">The sequence shown here is derived from an EMBL/GenBank/DDBJ whole genome shotgun (WGS) entry which is preliminary data.</text>
</comment>
<evidence type="ECO:0000313" key="4">
    <source>
        <dbReference type="Proteomes" id="UP000749293"/>
    </source>
</evidence>
<dbReference type="GeneID" id="55970658"/>
<dbReference type="EMBL" id="JAANYQ010000021">
    <property type="protein sequence ID" value="KAF4119764.1"/>
    <property type="molecule type" value="Genomic_DNA"/>
</dbReference>
<dbReference type="SUPFAM" id="SSF50729">
    <property type="entry name" value="PH domain-like"/>
    <property type="match status" value="1"/>
</dbReference>
<proteinExistence type="predicted"/>
<dbReference type="RefSeq" id="XP_035318416.1">
    <property type="nucleotide sequence ID" value="XM_035466405.1"/>
</dbReference>
<accession>A0A9P5D2R5</accession>
<dbReference type="InterPro" id="IPR000156">
    <property type="entry name" value="Ran_bind_dom"/>
</dbReference>
<feature type="region of interest" description="Disordered" evidence="1">
    <location>
        <begin position="1"/>
        <end position="130"/>
    </location>
</feature>
<dbReference type="FunFam" id="2.30.29.30:FF:000254">
    <property type="entry name" value="Ran-specific GTPase-activating protein 1"/>
    <property type="match status" value="1"/>
</dbReference>
<dbReference type="PANTHER" id="PTHR23138">
    <property type="entry name" value="RAN BINDING PROTEIN"/>
    <property type="match status" value="1"/>
</dbReference>
<keyword evidence="4" id="KW-1185">Reference proteome</keyword>
<feature type="compositionally biased region" description="Basic and acidic residues" evidence="1">
    <location>
        <begin position="92"/>
        <end position="105"/>
    </location>
</feature>